<dbReference type="SUPFAM" id="SSF53474">
    <property type="entry name" value="alpha/beta-Hydrolases"/>
    <property type="match status" value="1"/>
</dbReference>
<organism evidence="2 3">
    <name type="scientific">Lophiostoma macrostomum CBS 122681</name>
    <dbReference type="NCBI Taxonomy" id="1314788"/>
    <lineage>
        <taxon>Eukaryota</taxon>
        <taxon>Fungi</taxon>
        <taxon>Dikarya</taxon>
        <taxon>Ascomycota</taxon>
        <taxon>Pezizomycotina</taxon>
        <taxon>Dothideomycetes</taxon>
        <taxon>Pleosporomycetidae</taxon>
        <taxon>Pleosporales</taxon>
        <taxon>Lophiostomataceae</taxon>
        <taxon>Lophiostoma</taxon>
    </lineage>
</organism>
<protein>
    <submittedName>
        <fullName evidence="2">Alpha/beta-hydrolase</fullName>
    </submittedName>
</protein>
<dbReference type="PANTHER" id="PTHR17630:SF105">
    <property type="entry name" value="DIENELACTONE HYDROLASE FAMILY PROTEIN (AFU_ORTHOLOGUE AFUA_4G08790)"/>
    <property type="match status" value="1"/>
</dbReference>
<sequence>MVGQCCATGSLHAGTPQGNVRKVHGLDCYVAEPNAGPPPKGIVVIFPDIFGWTMPNTRLLADRYAAKGRWTVYLPEFMDGHAAPTSLLASLDALDGSGATKAWHLMKVLSFFMPFKFYARDAVMRPRIFDFLHALRKNEAQRLPIGVAGFCWGGKRTTILSHNTNPELVDATYTAHPSELDFPADIEKVVKPTSIAAGTLDNLFFIEQADKAEAILKAKTEKGEGVHEVVRYEGAKHGFAIKGSEDDEKERERSVRAEEQAVAWFEGRFAECRY</sequence>
<evidence type="ECO:0000259" key="1">
    <source>
        <dbReference type="Pfam" id="PF01738"/>
    </source>
</evidence>
<evidence type="ECO:0000313" key="3">
    <source>
        <dbReference type="Proteomes" id="UP000799324"/>
    </source>
</evidence>
<keyword evidence="3" id="KW-1185">Reference proteome</keyword>
<dbReference type="PANTHER" id="PTHR17630">
    <property type="entry name" value="DIENELACTONE HYDROLASE"/>
    <property type="match status" value="1"/>
</dbReference>
<accession>A0A6A6T606</accession>
<dbReference type="Gene3D" id="3.40.50.1820">
    <property type="entry name" value="alpha/beta hydrolase"/>
    <property type="match status" value="1"/>
</dbReference>
<dbReference type="InterPro" id="IPR029058">
    <property type="entry name" value="AB_hydrolase_fold"/>
</dbReference>
<dbReference type="Pfam" id="PF01738">
    <property type="entry name" value="DLH"/>
    <property type="match status" value="1"/>
</dbReference>
<reference evidence="2" key="1">
    <citation type="journal article" date="2020" name="Stud. Mycol.">
        <title>101 Dothideomycetes genomes: a test case for predicting lifestyles and emergence of pathogens.</title>
        <authorList>
            <person name="Haridas S."/>
            <person name="Albert R."/>
            <person name="Binder M."/>
            <person name="Bloem J."/>
            <person name="Labutti K."/>
            <person name="Salamov A."/>
            <person name="Andreopoulos B."/>
            <person name="Baker S."/>
            <person name="Barry K."/>
            <person name="Bills G."/>
            <person name="Bluhm B."/>
            <person name="Cannon C."/>
            <person name="Castanera R."/>
            <person name="Culley D."/>
            <person name="Daum C."/>
            <person name="Ezra D."/>
            <person name="Gonzalez J."/>
            <person name="Henrissat B."/>
            <person name="Kuo A."/>
            <person name="Liang C."/>
            <person name="Lipzen A."/>
            <person name="Lutzoni F."/>
            <person name="Magnuson J."/>
            <person name="Mondo S."/>
            <person name="Nolan M."/>
            <person name="Ohm R."/>
            <person name="Pangilinan J."/>
            <person name="Park H.-J."/>
            <person name="Ramirez L."/>
            <person name="Alfaro M."/>
            <person name="Sun H."/>
            <person name="Tritt A."/>
            <person name="Yoshinaga Y."/>
            <person name="Zwiers L.-H."/>
            <person name="Turgeon B."/>
            <person name="Goodwin S."/>
            <person name="Spatafora J."/>
            <person name="Crous P."/>
            <person name="Grigoriev I."/>
        </authorList>
    </citation>
    <scope>NUCLEOTIDE SEQUENCE</scope>
    <source>
        <strain evidence="2">CBS 122681</strain>
    </source>
</reference>
<evidence type="ECO:0000313" key="2">
    <source>
        <dbReference type="EMBL" id="KAF2654621.1"/>
    </source>
</evidence>
<keyword evidence="2" id="KW-0378">Hydrolase</keyword>
<dbReference type="EMBL" id="MU004361">
    <property type="protein sequence ID" value="KAF2654621.1"/>
    <property type="molecule type" value="Genomic_DNA"/>
</dbReference>
<dbReference type="Proteomes" id="UP000799324">
    <property type="component" value="Unassembled WGS sequence"/>
</dbReference>
<dbReference type="InterPro" id="IPR002925">
    <property type="entry name" value="Dienelactn_hydro"/>
</dbReference>
<feature type="domain" description="Dienelactone hydrolase" evidence="1">
    <location>
        <begin position="27"/>
        <end position="266"/>
    </location>
</feature>
<dbReference type="GO" id="GO:0016787">
    <property type="term" value="F:hydrolase activity"/>
    <property type="evidence" value="ECO:0007669"/>
    <property type="project" value="UniProtKB-KW"/>
</dbReference>
<name>A0A6A6T606_9PLEO</name>
<dbReference type="AlphaFoldDB" id="A0A6A6T606"/>
<proteinExistence type="predicted"/>
<dbReference type="OrthoDB" id="17560at2759"/>
<gene>
    <name evidence="2" type="ORF">K491DRAFT_659799</name>
</gene>